<dbReference type="GO" id="GO:0043022">
    <property type="term" value="F:ribosome binding"/>
    <property type="evidence" value="ECO:0007669"/>
    <property type="project" value="InterPro"/>
</dbReference>
<keyword evidence="6 8" id="KW-0472">Membrane</keyword>
<evidence type="ECO:0000256" key="7">
    <source>
        <dbReference type="PROSITE-ProRule" id="PRU01094"/>
    </source>
</evidence>
<name>A0A8B8A607_ACAPL</name>
<dbReference type="GO" id="GO:0030003">
    <property type="term" value="P:intracellular monoatomic cation homeostasis"/>
    <property type="evidence" value="ECO:0007669"/>
    <property type="project" value="TreeGrafter"/>
</dbReference>
<protein>
    <submittedName>
        <fullName evidence="11">LETM1 domain-containing protein 1-like</fullName>
    </submittedName>
</protein>
<dbReference type="AlphaFoldDB" id="A0A8B8A607"/>
<sequence>MAPTVIALCLPIVYYFVLPLMFLYPTVFLSNQFLSRDKLLRYYLKSYRQRAALYPTVLELLSAKAGRIQNKEDSDSIRTVLDRLQSEKSVTVQQALQARNAFLAYRFGNLSRQHLKYLCNLCSLRTMFMPGFLLRRKLTKNMALIQAMDHSILKEGVSTLDHLEVEKLCYERGLNVVHSDKRELEAWLSLWLELSAKTTDDDRSFIAHSVVLLAMGHPSCQRLLDIPSQTTPAGEELKKD</sequence>
<evidence type="ECO:0000256" key="3">
    <source>
        <dbReference type="ARBA" id="ARBA00022792"/>
    </source>
</evidence>
<evidence type="ECO:0000256" key="4">
    <source>
        <dbReference type="ARBA" id="ARBA00022989"/>
    </source>
</evidence>
<dbReference type="GeneID" id="110990624"/>
<dbReference type="GO" id="GO:0005743">
    <property type="term" value="C:mitochondrial inner membrane"/>
    <property type="evidence" value="ECO:0007669"/>
    <property type="project" value="UniProtKB-SubCell"/>
</dbReference>
<organism evidence="10 11">
    <name type="scientific">Acanthaster planci</name>
    <name type="common">Crown-of-thorns starfish</name>
    <dbReference type="NCBI Taxonomy" id="133434"/>
    <lineage>
        <taxon>Eukaryota</taxon>
        <taxon>Metazoa</taxon>
        <taxon>Echinodermata</taxon>
        <taxon>Eleutherozoa</taxon>
        <taxon>Asterozoa</taxon>
        <taxon>Asteroidea</taxon>
        <taxon>Valvatacea</taxon>
        <taxon>Valvatida</taxon>
        <taxon>Acanthasteridae</taxon>
        <taxon>Acanthaster</taxon>
    </lineage>
</organism>
<dbReference type="RefSeq" id="XP_022111401.1">
    <property type="nucleotide sequence ID" value="XM_022255709.1"/>
</dbReference>
<dbReference type="InterPro" id="IPR044202">
    <property type="entry name" value="LETM1/MDM38-like"/>
</dbReference>
<dbReference type="Pfam" id="PF07766">
    <property type="entry name" value="LETM1_RBD"/>
    <property type="match status" value="1"/>
</dbReference>
<evidence type="ECO:0000313" key="11">
    <source>
        <dbReference type="RefSeq" id="XP_022111401.1"/>
    </source>
</evidence>
<dbReference type="OMA" id="EGGVHNM"/>
<keyword evidence="10" id="KW-1185">Reference proteome</keyword>
<keyword evidence="3" id="KW-0999">Mitochondrion inner membrane</keyword>
<dbReference type="PROSITE" id="PS51758">
    <property type="entry name" value="LETM1_RBD"/>
    <property type="match status" value="1"/>
</dbReference>
<feature type="transmembrane region" description="Helical" evidence="8">
    <location>
        <begin position="12"/>
        <end position="34"/>
    </location>
</feature>
<dbReference type="InterPro" id="IPR033122">
    <property type="entry name" value="LETM1-like_RBD"/>
</dbReference>
<keyword evidence="4 8" id="KW-1133">Transmembrane helix</keyword>
<comment type="subcellular location">
    <subcellularLocation>
        <location evidence="1">Mitochondrion inner membrane</location>
        <topology evidence="1">Single-pass membrane protein</topology>
    </subcellularLocation>
</comment>
<accession>A0A8B8A607</accession>
<reference evidence="11" key="1">
    <citation type="submission" date="2025-08" db="UniProtKB">
        <authorList>
            <consortium name="RefSeq"/>
        </authorList>
    </citation>
    <scope>IDENTIFICATION</scope>
</reference>
<dbReference type="KEGG" id="aplc:110990624"/>
<dbReference type="OrthoDB" id="73691at2759"/>
<proteinExistence type="predicted"/>
<feature type="domain" description="Letm1 RBD" evidence="9">
    <location>
        <begin position="38"/>
        <end position="236"/>
    </location>
</feature>
<dbReference type="PANTHER" id="PTHR14009:SF13">
    <property type="entry name" value="LETM1 DOMAIN-CONTAINING PROTEIN 1"/>
    <property type="match status" value="1"/>
</dbReference>
<evidence type="ECO:0000259" key="9">
    <source>
        <dbReference type="PROSITE" id="PS51758"/>
    </source>
</evidence>
<evidence type="ECO:0000256" key="6">
    <source>
        <dbReference type="ARBA" id="ARBA00023136"/>
    </source>
</evidence>
<evidence type="ECO:0000256" key="2">
    <source>
        <dbReference type="ARBA" id="ARBA00022692"/>
    </source>
</evidence>
<dbReference type="Proteomes" id="UP000694845">
    <property type="component" value="Unplaced"/>
</dbReference>
<dbReference type="PANTHER" id="PTHR14009">
    <property type="entry name" value="LEUCINE ZIPPER-EF-HAND CONTAINING TRANSMEMBRANE PROTEIN"/>
    <property type="match status" value="1"/>
</dbReference>
<keyword evidence="5 7" id="KW-0496">Mitochondrion</keyword>
<gene>
    <name evidence="11" type="primary">LOC110990624</name>
</gene>
<evidence type="ECO:0000256" key="1">
    <source>
        <dbReference type="ARBA" id="ARBA00004434"/>
    </source>
</evidence>
<keyword evidence="2 8" id="KW-0812">Transmembrane</keyword>
<evidence type="ECO:0000256" key="8">
    <source>
        <dbReference type="SAM" id="Phobius"/>
    </source>
</evidence>
<evidence type="ECO:0000313" key="10">
    <source>
        <dbReference type="Proteomes" id="UP000694845"/>
    </source>
</evidence>
<evidence type="ECO:0000256" key="5">
    <source>
        <dbReference type="ARBA" id="ARBA00023128"/>
    </source>
</evidence>